<evidence type="ECO:0000313" key="2">
    <source>
        <dbReference type="EMBL" id="QIK37808.1"/>
    </source>
</evidence>
<name>A0A6G7VD76_9GAMM</name>
<dbReference type="KEGG" id="cjap:GWK36_07205"/>
<organism evidence="2 3">
    <name type="scientific">Caldichromatium japonicum</name>
    <dbReference type="NCBI Taxonomy" id="2699430"/>
    <lineage>
        <taxon>Bacteria</taxon>
        <taxon>Pseudomonadati</taxon>
        <taxon>Pseudomonadota</taxon>
        <taxon>Gammaproteobacteria</taxon>
        <taxon>Chromatiales</taxon>
        <taxon>Chromatiaceae</taxon>
        <taxon>Caldichromatium</taxon>
    </lineage>
</organism>
<evidence type="ECO:0000313" key="3">
    <source>
        <dbReference type="Proteomes" id="UP000502699"/>
    </source>
</evidence>
<dbReference type="EMBL" id="CP048029">
    <property type="protein sequence ID" value="QIK37808.1"/>
    <property type="molecule type" value="Genomic_DNA"/>
</dbReference>
<dbReference type="Proteomes" id="UP000502699">
    <property type="component" value="Chromosome"/>
</dbReference>
<reference evidence="3" key="1">
    <citation type="submission" date="2020-01" db="EMBL/GenBank/DDBJ databases">
        <title>Caldichromatium gen. nov., sp. nov., a thermophilic purple sulfur bacterium member of the family Chromatiaceae isolated from Nakabusa hot spring, Japan.</title>
        <authorList>
            <person name="Saini M.K."/>
            <person name="Hanada S."/>
            <person name="Tank M."/>
        </authorList>
    </citation>
    <scope>NUCLEOTIDE SEQUENCE [LARGE SCALE GENOMIC DNA]</scope>
    <source>
        <strain evidence="3">No.7</strain>
    </source>
</reference>
<dbReference type="RefSeq" id="WP_166270571.1">
    <property type="nucleotide sequence ID" value="NZ_CP048029.1"/>
</dbReference>
<evidence type="ECO:0000256" key="1">
    <source>
        <dbReference type="SAM" id="Phobius"/>
    </source>
</evidence>
<keyword evidence="1" id="KW-1133">Transmembrane helix</keyword>
<keyword evidence="1" id="KW-0812">Transmembrane</keyword>
<protein>
    <submittedName>
        <fullName evidence="2">VanZ family protein</fullName>
    </submittedName>
</protein>
<dbReference type="NCBIfam" id="NF037970">
    <property type="entry name" value="vanZ_1"/>
    <property type="match status" value="1"/>
</dbReference>
<feature type="transmembrane region" description="Helical" evidence="1">
    <location>
        <begin position="6"/>
        <end position="26"/>
    </location>
</feature>
<dbReference type="AlphaFoldDB" id="A0A6G7VD76"/>
<accession>A0A6G7VD76</accession>
<proteinExistence type="predicted"/>
<sequence>MPPHPIRWFYRLVLVVCVLVVLYLALTPMKTTPGLGYDKANHVLAFWVMAWLAEGGWPGREQAWRRYGWLICYAAFIELLQYELPQREASWFDLLADLLGLALYPALKRARPRVWPHLRTLSMRITPKR</sequence>
<gene>
    <name evidence="2" type="ORF">GWK36_07205</name>
</gene>
<keyword evidence="1" id="KW-0472">Membrane</keyword>
<keyword evidence="3" id="KW-1185">Reference proteome</keyword>